<dbReference type="RefSeq" id="WP_048847869.1">
    <property type="nucleotide sequence ID" value="NZ_BALE01000010.1"/>
</dbReference>
<dbReference type="AlphaFoldDB" id="A0A0D6MJ79"/>
<dbReference type="Proteomes" id="UP000032679">
    <property type="component" value="Unassembled WGS sequence"/>
</dbReference>
<evidence type="ECO:0000313" key="2">
    <source>
        <dbReference type="EMBL" id="GAN53714.1"/>
    </source>
</evidence>
<comment type="caution">
    <text evidence="2">The sequence shown here is derived from an EMBL/GenBank/DDBJ whole genome shotgun (WGS) entry which is preliminary data.</text>
</comment>
<keyword evidence="3" id="KW-1185">Reference proteome</keyword>
<dbReference type="Pfam" id="PF02698">
    <property type="entry name" value="DUF218"/>
    <property type="match status" value="1"/>
</dbReference>
<dbReference type="InterPro" id="IPR003848">
    <property type="entry name" value="DUF218"/>
</dbReference>
<dbReference type="CDD" id="cd06259">
    <property type="entry name" value="YdcF-like"/>
    <property type="match status" value="1"/>
</dbReference>
<dbReference type="STRING" id="1231623.Tasa_010_261"/>
<organism evidence="2 3">
    <name type="scientific">Tanticharoenia sakaeratensis NBRC 103193</name>
    <dbReference type="NCBI Taxonomy" id="1231623"/>
    <lineage>
        <taxon>Bacteria</taxon>
        <taxon>Pseudomonadati</taxon>
        <taxon>Pseudomonadota</taxon>
        <taxon>Alphaproteobacteria</taxon>
        <taxon>Acetobacterales</taxon>
        <taxon>Acetobacteraceae</taxon>
        <taxon>Tanticharoenia</taxon>
    </lineage>
</organism>
<name>A0A0D6MJ79_9PROT</name>
<gene>
    <name evidence="2" type="ORF">Tasa_010_261</name>
</gene>
<sequence>MSWQRFSLRLMLFAFVLWAAGFAVFAIDSLTPPSPPPRCDGIAVLTGGQDRISAAFTLLRDGYGQQLLISGVGSHATLAQLGEPGIYRLSDRITLGRHAITTIGNAMEAAQWAHANALHSVIVVTAGYHIRRALVELRRAAPDVRFTAYAVQPPALRHPATRATAFLLLREYTKLLGAWVGVTRGNPMA</sequence>
<evidence type="ECO:0000313" key="3">
    <source>
        <dbReference type="Proteomes" id="UP000032679"/>
    </source>
</evidence>
<protein>
    <recommendedName>
        <fullName evidence="1">DUF218 domain-containing protein</fullName>
    </recommendedName>
</protein>
<dbReference type="EMBL" id="BALE01000010">
    <property type="protein sequence ID" value="GAN53714.1"/>
    <property type="molecule type" value="Genomic_DNA"/>
</dbReference>
<evidence type="ECO:0000259" key="1">
    <source>
        <dbReference type="Pfam" id="PF02698"/>
    </source>
</evidence>
<accession>A0A0D6MJ79</accession>
<reference evidence="2 3" key="1">
    <citation type="submission" date="2012-10" db="EMBL/GenBank/DDBJ databases">
        <title>Genome sequencing of Tanticharoenia sakaeratensis NBRC 103193.</title>
        <authorList>
            <person name="Azuma Y."/>
            <person name="Hadano H."/>
            <person name="Hirakawa H."/>
            <person name="Matsushita K."/>
        </authorList>
    </citation>
    <scope>NUCLEOTIDE SEQUENCE [LARGE SCALE GENOMIC DNA]</scope>
    <source>
        <strain evidence="2 3">NBRC 103193</strain>
    </source>
</reference>
<proteinExistence type="predicted"/>
<feature type="domain" description="DUF218" evidence="1">
    <location>
        <begin position="40"/>
        <end position="173"/>
    </location>
</feature>